<dbReference type="AlphaFoldDB" id="A0A4R5CA18"/>
<reference evidence="1 2" key="1">
    <citation type="submission" date="2019-03" db="EMBL/GenBank/DDBJ databases">
        <title>Draft genome sequences of novel Actinobacteria.</title>
        <authorList>
            <person name="Sahin N."/>
            <person name="Ay H."/>
            <person name="Saygin H."/>
        </authorList>
    </citation>
    <scope>NUCLEOTIDE SEQUENCE [LARGE SCALE GENOMIC DNA]</scope>
    <source>
        <strain evidence="1 2">H3C3</strain>
    </source>
</reference>
<dbReference type="EMBL" id="SMKU01000005">
    <property type="protein sequence ID" value="TDD96728.1"/>
    <property type="molecule type" value="Genomic_DNA"/>
</dbReference>
<dbReference type="Proteomes" id="UP000294513">
    <property type="component" value="Unassembled WGS sequence"/>
</dbReference>
<organism evidence="1 2">
    <name type="scientific">Actinomadura rubrisoli</name>
    <dbReference type="NCBI Taxonomy" id="2530368"/>
    <lineage>
        <taxon>Bacteria</taxon>
        <taxon>Bacillati</taxon>
        <taxon>Actinomycetota</taxon>
        <taxon>Actinomycetes</taxon>
        <taxon>Streptosporangiales</taxon>
        <taxon>Thermomonosporaceae</taxon>
        <taxon>Actinomadura</taxon>
    </lineage>
</organism>
<comment type="caution">
    <text evidence="1">The sequence shown here is derived from an EMBL/GenBank/DDBJ whole genome shotgun (WGS) entry which is preliminary data.</text>
</comment>
<accession>A0A4R5CA18</accession>
<proteinExistence type="predicted"/>
<gene>
    <name evidence="1" type="ORF">E1298_02890</name>
</gene>
<dbReference type="OrthoDB" id="3483573at2"/>
<sequence>MSRIAKRLEKERVVHANDLLEEAGLLDACPYRYVFVKGTYKQWAELFSAVELLEGRGWEIVDWTIDATNEAGAVARRVP</sequence>
<protein>
    <submittedName>
        <fullName evidence="1">Uncharacterized protein</fullName>
    </submittedName>
</protein>
<dbReference type="RefSeq" id="WP_131889144.1">
    <property type="nucleotide sequence ID" value="NZ_SMKU01000005.1"/>
</dbReference>
<evidence type="ECO:0000313" key="2">
    <source>
        <dbReference type="Proteomes" id="UP000294513"/>
    </source>
</evidence>
<name>A0A4R5CA18_9ACTN</name>
<keyword evidence="2" id="KW-1185">Reference proteome</keyword>
<evidence type="ECO:0000313" key="1">
    <source>
        <dbReference type="EMBL" id="TDD96728.1"/>
    </source>
</evidence>